<comment type="caution">
    <text evidence="1">The sequence shown here is derived from an EMBL/GenBank/DDBJ whole genome shotgun (WGS) entry which is preliminary data.</text>
</comment>
<organism evidence="1 2">
    <name type="scientific">Haloplasma contractile SSD-17B</name>
    <dbReference type="NCBI Taxonomy" id="1033810"/>
    <lineage>
        <taxon>Bacteria</taxon>
        <taxon>Bacillati</taxon>
        <taxon>Mycoplasmatota</taxon>
        <taxon>Mollicutes</taxon>
        <taxon>Haloplasmatales</taxon>
        <taxon>Haloplasmataceae</taxon>
        <taxon>Haloplasma</taxon>
    </lineage>
</organism>
<dbReference type="RefSeq" id="WP_008824381.1">
    <property type="nucleotide sequence ID" value="NZ_AFNU02000008.1"/>
</dbReference>
<gene>
    <name evidence="1" type="ORF">HLPCO_002235</name>
</gene>
<reference evidence="1 2" key="2">
    <citation type="journal article" date="2013" name="PLoS ONE">
        <title>INDIGO - INtegrated Data Warehouse of MIcrobial GenOmes with Examples from the Red Sea Extremophiles.</title>
        <authorList>
            <person name="Alam I."/>
            <person name="Antunes A."/>
            <person name="Kamau A.A."/>
            <person name="Ba Alawi W."/>
            <person name="Kalkatawi M."/>
            <person name="Stingl U."/>
            <person name="Bajic V.B."/>
        </authorList>
    </citation>
    <scope>NUCLEOTIDE SEQUENCE [LARGE SCALE GENOMIC DNA]</scope>
    <source>
        <strain evidence="1 2">SSD-17B</strain>
    </source>
</reference>
<dbReference type="STRING" id="1033810.HLPCO_002235"/>
<reference evidence="1 2" key="1">
    <citation type="journal article" date="2011" name="J. Bacteriol.">
        <title>Genome sequence of Haloplasma contractile, an unusual contractile bacterium from a deep-sea anoxic brine lake.</title>
        <authorList>
            <person name="Antunes A."/>
            <person name="Alam I."/>
            <person name="El Dorry H."/>
            <person name="Siam R."/>
            <person name="Robertson A."/>
            <person name="Bajic V.B."/>
            <person name="Stingl U."/>
        </authorList>
    </citation>
    <scope>NUCLEOTIDE SEQUENCE [LARGE SCALE GENOMIC DNA]</scope>
    <source>
        <strain evidence="1 2">SSD-17B</strain>
    </source>
</reference>
<accession>F7PU69</accession>
<dbReference type="InParanoid" id="F7PU69"/>
<evidence type="ECO:0008006" key="3">
    <source>
        <dbReference type="Google" id="ProtNLM"/>
    </source>
</evidence>
<evidence type="ECO:0000313" key="1">
    <source>
        <dbReference type="EMBL" id="ERJ11752.1"/>
    </source>
</evidence>
<dbReference type="AlphaFoldDB" id="F7PU69"/>
<proteinExistence type="predicted"/>
<protein>
    <recommendedName>
        <fullName evidence="3">TerB family tellurite resistance protein</fullName>
    </recommendedName>
</protein>
<keyword evidence="2" id="KW-1185">Reference proteome</keyword>
<dbReference type="OrthoDB" id="9904598at2"/>
<dbReference type="Proteomes" id="UP000005707">
    <property type="component" value="Unassembled WGS sequence"/>
</dbReference>
<name>F7PU69_9MOLU</name>
<evidence type="ECO:0000313" key="2">
    <source>
        <dbReference type="Proteomes" id="UP000005707"/>
    </source>
</evidence>
<sequence length="161" mass="18814">MDELIGVLFEGVVEVVGELVVGAVSEVRKSNRKKKEAFLNVVRLDGKQDYITALIGTSVALSYADDGQLDRHEKRMIKELIKRYKYDLSIKTKRNIRYVKRRKMNLVKLLKLYKRLNIDDHKILKIISDLHSLLVYGEKDVSKQKEFLNQLRKHFEERVAA</sequence>
<dbReference type="EMBL" id="AFNU02000008">
    <property type="protein sequence ID" value="ERJ11752.1"/>
    <property type="molecule type" value="Genomic_DNA"/>
</dbReference>